<evidence type="ECO:0000313" key="3">
    <source>
        <dbReference type="Proteomes" id="UP000299102"/>
    </source>
</evidence>
<dbReference type="AlphaFoldDB" id="A0A4C1XT23"/>
<organism evidence="2 3">
    <name type="scientific">Eumeta variegata</name>
    <name type="common">Bagworm moth</name>
    <name type="synonym">Eumeta japonica</name>
    <dbReference type="NCBI Taxonomy" id="151549"/>
    <lineage>
        <taxon>Eukaryota</taxon>
        <taxon>Metazoa</taxon>
        <taxon>Ecdysozoa</taxon>
        <taxon>Arthropoda</taxon>
        <taxon>Hexapoda</taxon>
        <taxon>Insecta</taxon>
        <taxon>Pterygota</taxon>
        <taxon>Neoptera</taxon>
        <taxon>Endopterygota</taxon>
        <taxon>Lepidoptera</taxon>
        <taxon>Glossata</taxon>
        <taxon>Ditrysia</taxon>
        <taxon>Tineoidea</taxon>
        <taxon>Psychidae</taxon>
        <taxon>Oiketicinae</taxon>
        <taxon>Eumeta</taxon>
    </lineage>
</organism>
<comment type="caution">
    <text evidence="2">The sequence shown here is derived from an EMBL/GenBank/DDBJ whole genome shotgun (WGS) entry which is preliminary data.</text>
</comment>
<sequence length="189" mass="20755">MLVKFTSDGESDYHKGSHQEVGGEERPAGVFGSRGQPDLPVAANREDGQLARLPDELRGRIPGSHRGRDLLSRLNFGLSDNLSKAGSALDCATVQPVRIREPASDRGVDLKVQTPQSEIISLRNAGEKEERSGSVAPAHRIVLSQSRAAESRALHCTFSHTFYSRRFHRNGDSGRWRSPTLSPEFKLSV</sequence>
<protein>
    <submittedName>
        <fullName evidence="2">Uncharacterized protein</fullName>
    </submittedName>
</protein>
<feature type="region of interest" description="Disordered" evidence="1">
    <location>
        <begin position="1"/>
        <end position="48"/>
    </location>
</feature>
<accession>A0A4C1XT23</accession>
<feature type="compositionally biased region" description="Basic and acidic residues" evidence="1">
    <location>
        <begin position="11"/>
        <end position="27"/>
    </location>
</feature>
<dbReference type="Proteomes" id="UP000299102">
    <property type="component" value="Unassembled WGS sequence"/>
</dbReference>
<proteinExistence type="predicted"/>
<dbReference type="EMBL" id="BGZK01000926">
    <property type="protein sequence ID" value="GBP65339.1"/>
    <property type="molecule type" value="Genomic_DNA"/>
</dbReference>
<reference evidence="2 3" key="1">
    <citation type="journal article" date="2019" name="Commun. Biol.">
        <title>The bagworm genome reveals a unique fibroin gene that provides high tensile strength.</title>
        <authorList>
            <person name="Kono N."/>
            <person name="Nakamura H."/>
            <person name="Ohtoshi R."/>
            <person name="Tomita M."/>
            <person name="Numata K."/>
            <person name="Arakawa K."/>
        </authorList>
    </citation>
    <scope>NUCLEOTIDE SEQUENCE [LARGE SCALE GENOMIC DNA]</scope>
</reference>
<keyword evidence="3" id="KW-1185">Reference proteome</keyword>
<evidence type="ECO:0000256" key="1">
    <source>
        <dbReference type="SAM" id="MobiDB-lite"/>
    </source>
</evidence>
<name>A0A4C1XT23_EUMVA</name>
<gene>
    <name evidence="2" type="ORF">EVAR_52113_1</name>
</gene>
<evidence type="ECO:0000313" key="2">
    <source>
        <dbReference type="EMBL" id="GBP65339.1"/>
    </source>
</evidence>